<dbReference type="EC" id="5.4.99.-" evidence="3"/>
<accession>A0A8J8JVE9</accession>
<evidence type="ECO:0000256" key="1">
    <source>
        <dbReference type="ARBA" id="ARBA00008348"/>
    </source>
</evidence>
<evidence type="ECO:0000259" key="4">
    <source>
        <dbReference type="Pfam" id="PF00849"/>
    </source>
</evidence>
<dbReference type="InterPro" id="IPR050343">
    <property type="entry name" value="RsuA_PseudoU_synthase"/>
</dbReference>
<protein>
    <recommendedName>
        <fullName evidence="3">Pseudouridine synthase</fullName>
        <ecNumber evidence="3">5.4.99.-</ecNumber>
    </recommendedName>
</protein>
<organism evidence="5 6">
    <name type="scientific">Limnovirga soli</name>
    <dbReference type="NCBI Taxonomy" id="2656915"/>
    <lineage>
        <taxon>Bacteria</taxon>
        <taxon>Pseudomonadati</taxon>
        <taxon>Bacteroidota</taxon>
        <taxon>Chitinophagia</taxon>
        <taxon>Chitinophagales</taxon>
        <taxon>Chitinophagaceae</taxon>
        <taxon>Limnovirga</taxon>
    </lineage>
</organism>
<dbReference type="SUPFAM" id="SSF55120">
    <property type="entry name" value="Pseudouridine synthase"/>
    <property type="match status" value="1"/>
</dbReference>
<dbReference type="EMBL" id="WHPF01000001">
    <property type="protein sequence ID" value="NNV54141.1"/>
    <property type="molecule type" value="Genomic_DNA"/>
</dbReference>
<dbReference type="InterPro" id="IPR000748">
    <property type="entry name" value="PsdUridine_synth_RsuA/RluB/E/F"/>
</dbReference>
<dbReference type="AlphaFoldDB" id="A0A8J8JVE9"/>
<keyword evidence="6" id="KW-1185">Reference proteome</keyword>
<name>A0A8J8JVE9_9BACT</name>
<feature type="domain" description="Pseudouridine synthase RsuA/RluA-like" evidence="4">
    <location>
        <begin position="4"/>
        <end position="153"/>
    </location>
</feature>
<evidence type="ECO:0000256" key="3">
    <source>
        <dbReference type="RuleBase" id="RU003887"/>
    </source>
</evidence>
<dbReference type="GO" id="GO:0009982">
    <property type="term" value="F:pseudouridine synthase activity"/>
    <property type="evidence" value="ECO:0007669"/>
    <property type="project" value="InterPro"/>
</dbReference>
<reference evidence="5" key="1">
    <citation type="submission" date="2019-10" db="EMBL/GenBank/DDBJ databases">
        <title>Draft genome sequence of Panacibacter sp. KCS-6.</title>
        <authorList>
            <person name="Yim K.J."/>
        </authorList>
    </citation>
    <scope>NUCLEOTIDE SEQUENCE</scope>
    <source>
        <strain evidence="5">KCS-6</strain>
    </source>
</reference>
<dbReference type="InterPro" id="IPR018496">
    <property type="entry name" value="PsdUridine_synth_RsuA/RluB_CS"/>
</dbReference>
<dbReference type="PANTHER" id="PTHR47683:SF2">
    <property type="entry name" value="RNA-BINDING S4 DOMAIN-CONTAINING PROTEIN"/>
    <property type="match status" value="1"/>
</dbReference>
<evidence type="ECO:0000313" key="5">
    <source>
        <dbReference type="EMBL" id="NNV54141.1"/>
    </source>
</evidence>
<dbReference type="Pfam" id="PF00849">
    <property type="entry name" value="PseudoU_synth_2"/>
    <property type="match status" value="1"/>
</dbReference>
<dbReference type="InterPro" id="IPR042092">
    <property type="entry name" value="PsdUridine_s_RsuA/RluB/E/F_cat"/>
</dbReference>
<dbReference type="InterPro" id="IPR020094">
    <property type="entry name" value="TruA/RsuA/RluB/E/F_N"/>
</dbReference>
<comment type="caution">
    <text evidence="5">The sequence shown here is derived from an EMBL/GenBank/DDBJ whole genome shotgun (WGS) entry which is preliminary data.</text>
</comment>
<proteinExistence type="inferred from homology"/>
<dbReference type="InterPro" id="IPR020103">
    <property type="entry name" value="PsdUridine_synth_cat_dom_sf"/>
</dbReference>
<dbReference type="PANTHER" id="PTHR47683">
    <property type="entry name" value="PSEUDOURIDINE SYNTHASE FAMILY PROTEIN-RELATED"/>
    <property type="match status" value="1"/>
</dbReference>
<dbReference type="GO" id="GO:0140098">
    <property type="term" value="F:catalytic activity, acting on RNA"/>
    <property type="evidence" value="ECO:0007669"/>
    <property type="project" value="UniProtKB-ARBA"/>
</dbReference>
<gene>
    <name evidence="5" type="ORF">GD597_01630</name>
</gene>
<comment type="similarity">
    <text evidence="1 3">Belongs to the pseudouridine synthase RsuA family.</text>
</comment>
<dbReference type="InterPro" id="IPR006145">
    <property type="entry name" value="PsdUridine_synth_RsuA/RluA"/>
</dbReference>
<dbReference type="GO" id="GO:0006364">
    <property type="term" value="P:rRNA processing"/>
    <property type="evidence" value="ECO:0007669"/>
    <property type="project" value="UniProtKB-ARBA"/>
</dbReference>
<dbReference type="GO" id="GO:0001522">
    <property type="term" value="P:pseudouridine synthesis"/>
    <property type="evidence" value="ECO:0007669"/>
    <property type="project" value="InterPro"/>
</dbReference>
<dbReference type="PROSITE" id="PS01149">
    <property type="entry name" value="PSI_RSU"/>
    <property type="match status" value="1"/>
</dbReference>
<keyword evidence="2 3" id="KW-0413">Isomerase</keyword>
<dbReference type="Proteomes" id="UP000598971">
    <property type="component" value="Unassembled WGS sequence"/>
</dbReference>
<dbReference type="Gene3D" id="3.30.70.1560">
    <property type="entry name" value="Alpha-L RNA-binding motif"/>
    <property type="match status" value="1"/>
</dbReference>
<dbReference type="NCBIfam" id="TIGR00093">
    <property type="entry name" value="pseudouridine synthase"/>
    <property type="match status" value="1"/>
</dbReference>
<dbReference type="GO" id="GO:0003723">
    <property type="term" value="F:RNA binding"/>
    <property type="evidence" value="ECO:0007669"/>
    <property type="project" value="InterPro"/>
</dbReference>
<evidence type="ECO:0000256" key="2">
    <source>
        <dbReference type="ARBA" id="ARBA00023235"/>
    </source>
</evidence>
<dbReference type="Gene3D" id="3.30.70.580">
    <property type="entry name" value="Pseudouridine synthase I, catalytic domain, N-terminal subdomain"/>
    <property type="match status" value="1"/>
</dbReference>
<evidence type="ECO:0000313" key="6">
    <source>
        <dbReference type="Proteomes" id="UP000598971"/>
    </source>
</evidence>
<sequence length="196" mass="22522">MKRYFIIYKPYLVLSQFSAQNNKQTLADFFKVPKDIYPVGRLDEDSEGLLILTNDAQLNHRLLNPSFAHKRAYLAQVDGAITTEALQQLENGVEINIDGKMYTTKKCVAQLLNDAPLLPDRKPPIRFRKEIPTSWIQLTLTEGKNRQVRKMTAKVGFPTLRLVRINIEHLSLQNLQPGEIKELSEQAIYKKLFNPS</sequence>